<evidence type="ECO:0000313" key="1">
    <source>
        <dbReference type="EMBL" id="GFT88973.1"/>
    </source>
</evidence>
<name>A0A8X6PU27_NEPPI</name>
<reference evidence="1" key="1">
    <citation type="submission" date="2020-08" db="EMBL/GenBank/DDBJ databases">
        <title>Multicomponent nature underlies the extraordinary mechanical properties of spider dragline silk.</title>
        <authorList>
            <person name="Kono N."/>
            <person name="Nakamura H."/>
            <person name="Mori M."/>
            <person name="Yoshida Y."/>
            <person name="Ohtoshi R."/>
            <person name="Malay A.D."/>
            <person name="Moran D.A.P."/>
            <person name="Tomita M."/>
            <person name="Numata K."/>
            <person name="Arakawa K."/>
        </authorList>
    </citation>
    <scope>NUCLEOTIDE SEQUENCE</scope>
</reference>
<dbReference type="AlphaFoldDB" id="A0A8X6PU27"/>
<evidence type="ECO:0000313" key="2">
    <source>
        <dbReference type="EMBL" id="GFU29920.1"/>
    </source>
</evidence>
<comment type="caution">
    <text evidence="1">The sequence shown here is derived from an EMBL/GenBank/DDBJ whole genome shotgun (WGS) entry which is preliminary data.</text>
</comment>
<dbReference type="PANTHER" id="PTHR47272">
    <property type="entry name" value="DDE_TNP_1_7 DOMAIN-CONTAINING PROTEIN"/>
    <property type="match status" value="1"/>
</dbReference>
<gene>
    <name evidence="1" type="ORF">NPIL_22251</name>
    <name evidence="2" type="ORF">NPIL_519121</name>
</gene>
<proteinExistence type="predicted"/>
<dbReference type="EMBL" id="BMAW01033364">
    <property type="protein sequence ID" value="GFU29920.1"/>
    <property type="molecule type" value="Genomic_DNA"/>
</dbReference>
<dbReference type="Proteomes" id="UP000887013">
    <property type="component" value="Unassembled WGS sequence"/>
</dbReference>
<sequence length="91" mass="11073">MFLGLKKKYNAHMGGNDLMDSFIGQYHIKIKSRMWTRLFYHLLDMTERNDWIMHKKISIMKGKSQDIMKKFYPQLTYVTIELERKSYGFEK</sequence>
<keyword evidence="3" id="KW-1185">Reference proteome</keyword>
<evidence type="ECO:0000313" key="3">
    <source>
        <dbReference type="Proteomes" id="UP000887013"/>
    </source>
</evidence>
<dbReference type="OrthoDB" id="6512594at2759"/>
<dbReference type="PANTHER" id="PTHR47272:SF2">
    <property type="entry name" value="PIGGYBAC TRANSPOSABLE ELEMENT-DERIVED PROTEIN 3-LIKE"/>
    <property type="match status" value="1"/>
</dbReference>
<dbReference type="EMBL" id="BMAW01073710">
    <property type="protein sequence ID" value="GFT88973.1"/>
    <property type="molecule type" value="Genomic_DNA"/>
</dbReference>
<organism evidence="1 3">
    <name type="scientific">Nephila pilipes</name>
    <name type="common">Giant wood spider</name>
    <name type="synonym">Nephila maculata</name>
    <dbReference type="NCBI Taxonomy" id="299642"/>
    <lineage>
        <taxon>Eukaryota</taxon>
        <taxon>Metazoa</taxon>
        <taxon>Ecdysozoa</taxon>
        <taxon>Arthropoda</taxon>
        <taxon>Chelicerata</taxon>
        <taxon>Arachnida</taxon>
        <taxon>Araneae</taxon>
        <taxon>Araneomorphae</taxon>
        <taxon>Entelegynae</taxon>
        <taxon>Araneoidea</taxon>
        <taxon>Nephilidae</taxon>
        <taxon>Nephila</taxon>
    </lineage>
</organism>
<accession>A0A8X6PU27</accession>
<protein>
    <submittedName>
        <fullName evidence="1">Uncharacterized protein</fullName>
    </submittedName>
</protein>